<dbReference type="SUPFAM" id="SSF54368">
    <property type="entry name" value="Glutamine synthetase, N-terminal domain"/>
    <property type="match status" value="1"/>
</dbReference>
<accession>A0ABD0J566</accession>
<feature type="domain" description="GS catalytic" evidence="9">
    <location>
        <begin position="167"/>
        <end position="500"/>
    </location>
</feature>
<evidence type="ECO:0000256" key="7">
    <source>
        <dbReference type="RuleBase" id="RU000384"/>
    </source>
</evidence>
<organism evidence="10 11">
    <name type="scientific">Batillaria attramentaria</name>
    <dbReference type="NCBI Taxonomy" id="370345"/>
    <lineage>
        <taxon>Eukaryota</taxon>
        <taxon>Metazoa</taxon>
        <taxon>Spiralia</taxon>
        <taxon>Lophotrochozoa</taxon>
        <taxon>Mollusca</taxon>
        <taxon>Gastropoda</taxon>
        <taxon>Caenogastropoda</taxon>
        <taxon>Sorbeoconcha</taxon>
        <taxon>Cerithioidea</taxon>
        <taxon>Batillariidae</taxon>
        <taxon>Batillaria</taxon>
    </lineage>
</organism>
<dbReference type="SUPFAM" id="SSF55931">
    <property type="entry name" value="Glutamine synthetase/guanido kinase"/>
    <property type="match status" value="1"/>
</dbReference>
<dbReference type="InterPro" id="IPR008146">
    <property type="entry name" value="Gln_synth_cat_dom"/>
</dbReference>
<evidence type="ECO:0000256" key="2">
    <source>
        <dbReference type="ARBA" id="ARBA00037583"/>
    </source>
</evidence>
<evidence type="ECO:0000313" key="11">
    <source>
        <dbReference type="Proteomes" id="UP001519460"/>
    </source>
</evidence>
<dbReference type="Gene3D" id="3.10.20.70">
    <property type="entry name" value="Glutamine synthetase, N-terminal domain"/>
    <property type="match status" value="1"/>
</dbReference>
<gene>
    <name evidence="10" type="ORF">BaRGS_00038686</name>
</gene>
<dbReference type="PANTHER" id="PTHR43407">
    <property type="entry name" value="GLUTAMINE SYNTHETASE"/>
    <property type="match status" value="1"/>
</dbReference>
<dbReference type="AlphaFoldDB" id="A0ABD0J566"/>
<reference evidence="10 11" key="1">
    <citation type="journal article" date="2023" name="Sci. Data">
        <title>Genome assembly of the Korean intertidal mud-creeper Batillaria attramentaria.</title>
        <authorList>
            <person name="Patra A.K."/>
            <person name="Ho P.T."/>
            <person name="Jun S."/>
            <person name="Lee S.J."/>
            <person name="Kim Y."/>
            <person name="Won Y.J."/>
        </authorList>
    </citation>
    <scope>NUCLEOTIDE SEQUENCE [LARGE SCALE GENOMIC DNA]</scope>
    <source>
        <strain evidence="10">Wonlab-2016</strain>
    </source>
</reference>
<dbReference type="Gene3D" id="3.30.590.10">
    <property type="entry name" value="Glutamine synthetase/guanido kinase, catalytic domain"/>
    <property type="match status" value="1"/>
</dbReference>
<protein>
    <recommendedName>
        <fullName evidence="4">Lengsin</fullName>
    </recommendedName>
    <alternativeName>
        <fullName evidence="5">Glutamate-ammonia ligase domain-containing protein 1</fullName>
    </alternativeName>
</protein>
<comment type="function">
    <text evidence="2">May act as a component of the cytoskeleton or as a chaperone for the reorganization of intermediate filament proteins during terminal differentiation in the lens. Does not seem to have enzymatic activity.</text>
</comment>
<dbReference type="SMART" id="SM01230">
    <property type="entry name" value="Gln-synt_C"/>
    <property type="match status" value="1"/>
</dbReference>
<evidence type="ECO:0000313" key="10">
    <source>
        <dbReference type="EMBL" id="KAK7461569.1"/>
    </source>
</evidence>
<evidence type="ECO:0000256" key="1">
    <source>
        <dbReference type="ARBA" id="ARBA00009897"/>
    </source>
</evidence>
<evidence type="ECO:0000256" key="4">
    <source>
        <dbReference type="ARBA" id="ARBA00039404"/>
    </source>
</evidence>
<sequence length="500" mass="55959">MVLCFVQPFITSRTHLPTHIYCAYSHNDCTLLSYPLSHQAVGAPSLDKKRTEISKMADDSELHDFDYIQFCAPDFNGIPRGKVVPRKFCGSVLQNGMEMWNGICVLGPNSEIPFTLDAINSSHKKHELRPCLETLTPVPRASRQGRNYGNVLCDVYMPDGSPDLASPRQLLRAQVNALQQRHGLLVKAAFEYEFSVFKEGTLEPVGNNHMQYADMRVWNKHQDIFNDLRETMQATGVELTSLMPEVGAGQWEVTTEPQEGMRGGDVAFHVKNVVKEFFPARGYQATFMSKVTPDSIPSALHLNHSLWVPGQRGEDASSAMFDPTAVDKLSETARHWIAGVLEHAPAISALCSPTLNCYRRLHSQFTPSLITWGVDNRYTTVRARNAHDNVFLENRLVSGAANPYLALAATVAAGMDGLDRRLKCLPPMDKSQAGELPRNLEKALDALEKDEELRALLGDRFVKCYVTAKREYEVVAFHKAAPATEDEVFEFDRRLYMNGL</sequence>
<comment type="subunit">
    <text evidence="3">Dodecamer. Interacts with BFSP2 and VIM.</text>
</comment>
<dbReference type="PROSITE" id="PS51986">
    <property type="entry name" value="GS_BETA_GRASP"/>
    <property type="match status" value="1"/>
</dbReference>
<dbReference type="InterPro" id="IPR036651">
    <property type="entry name" value="Gln_synt_N_sf"/>
</dbReference>
<evidence type="ECO:0000256" key="5">
    <source>
        <dbReference type="ARBA" id="ARBA00042675"/>
    </source>
</evidence>
<dbReference type="PROSITE" id="PS51987">
    <property type="entry name" value="GS_CATALYTIC"/>
    <property type="match status" value="1"/>
</dbReference>
<dbReference type="InterPro" id="IPR014746">
    <property type="entry name" value="Gln_synth/guanido_kin_cat_dom"/>
</dbReference>
<feature type="domain" description="GS beta-grasp" evidence="8">
    <location>
        <begin position="63"/>
        <end position="160"/>
    </location>
</feature>
<evidence type="ECO:0000259" key="8">
    <source>
        <dbReference type="PROSITE" id="PS51986"/>
    </source>
</evidence>
<dbReference type="InterPro" id="IPR008147">
    <property type="entry name" value="Gln_synt_N"/>
</dbReference>
<keyword evidence="11" id="KW-1185">Reference proteome</keyword>
<dbReference type="Proteomes" id="UP001519460">
    <property type="component" value="Unassembled WGS sequence"/>
</dbReference>
<evidence type="ECO:0000259" key="9">
    <source>
        <dbReference type="PROSITE" id="PS51987"/>
    </source>
</evidence>
<comment type="caution">
    <text evidence="10">The sequence shown here is derived from an EMBL/GenBank/DDBJ whole genome shotgun (WGS) entry which is preliminary data.</text>
</comment>
<dbReference type="Pfam" id="PF00120">
    <property type="entry name" value="Gln-synt_C"/>
    <property type="match status" value="1"/>
</dbReference>
<evidence type="ECO:0000256" key="3">
    <source>
        <dbReference type="ARBA" id="ARBA00038790"/>
    </source>
</evidence>
<name>A0ABD0J566_9CAEN</name>
<evidence type="ECO:0000256" key="6">
    <source>
        <dbReference type="PROSITE-ProRule" id="PRU01330"/>
    </source>
</evidence>
<dbReference type="EMBL" id="JACVVK020000635">
    <property type="protein sequence ID" value="KAK7461569.1"/>
    <property type="molecule type" value="Genomic_DNA"/>
</dbReference>
<comment type="similarity">
    <text evidence="1 6 7">Belongs to the glutamine synthetase family.</text>
</comment>
<dbReference type="PANTHER" id="PTHR43407:SF1">
    <property type="entry name" value="LENGSIN"/>
    <property type="match status" value="1"/>
</dbReference>
<proteinExistence type="inferred from homology"/>